<evidence type="ECO:0008006" key="8">
    <source>
        <dbReference type="Google" id="ProtNLM"/>
    </source>
</evidence>
<accession>A0A238BKF0</accession>
<dbReference type="PANTHER" id="PTHR46561">
    <property type="entry name" value="SERPENTINE RECEPTOR, CLASS AB (CLASS A-LIKE)-RELATED"/>
    <property type="match status" value="1"/>
</dbReference>
<dbReference type="Proteomes" id="UP000242913">
    <property type="component" value="Unassembled WGS sequence"/>
</dbReference>
<dbReference type="InterPro" id="IPR053286">
    <property type="entry name" value="Nematode_rcpt-like_srab"/>
</dbReference>
<dbReference type="Pfam" id="PF10292">
    <property type="entry name" value="7TM_GPCR_Srab"/>
    <property type="match status" value="1"/>
</dbReference>
<dbReference type="EMBL" id="KZ270541">
    <property type="protein sequence ID" value="OZC05683.1"/>
    <property type="molecule type" value="Genomic_DNA"/>
</dbReference>
<feature type="non-terminal residue" evidence="6">
    <location>
        <position position="161"/>
    </location>
</feature>
<feature type="transmembrane region" description="Helical" evidence="5">
    <location>
        <begin position="20"/>
        <end position="40"/>
    </location>
</feature>
<evidence type="ECO:0000256" key="3">
    <source>
        <dbReference type="ARBA" id="ARBA00022989"/>
    </source>
</evidence>
<gene>
    <name evidence="6" type="ORF">X798_07342</name>
</gene>
<proteinExistence type="predicted"/>
<dbReference type="OrthoDB" id="5857479at2759"/>
<keyword evidence="4 5" id="KW-0472">Membrane</keyword>
<organism evidence="6 7">
    <name type="scientific">Onchocerca flexuosa</name>
    <dbReference type="NCBI Taxonomy" id="387005"/>
    <lineage>
        <taxon>Eukaryota</taxon>
        <taxon>Metazoa</taxon>
        <taxon>Ecdysozoa</taxon>
        <taxon>Nematoda</taxon>
        <taxon>Chromadorea</taxon>
        <taxon>Rhabditida</taxon>
        <taxon>Spirurina</taxon>
        <taxon>Spiruromorpha</taxon>
        <taxon>Filarioidea</taxon>
        <taxon>Onchocercidae</taxon>
        <taxon>Onchocerca</taxon>
    </lineage>
</organism>
<reference evidence="6 7" key="1">
    <citation type="submission" date="2015-12" db="EMBL/GenBank/DDBJ databases">
        <title>Draft genome of the nematode, Onchocerca flexuosa.</title>
        <authorList>
            <person name="Mitreva M."/>
        </authorList>
    </citation>
    <scope>NUCLEOTIDE SEQUENCE [LARGE SCALE GENOMIC DNA]</scope>
    <source>
        <strain evidence="6">Red Deer</strain>
    </source>
</reference>
<feature type="non-terminal residue" evidence="6">
    <location>
        <position position="1"/>
    </location>
</feature>
<comment type="subcellular location">
    <subcellularLocation>
        <location evidence="1">Membrane</location>
        <topology evidence="1">Multi-pass membrane protein</topology>
    </subcellularLocation>
</comment>
<evidence type="ECO:0000256" key="5">
    <source>
        <dbReference type="SAM" id="Phobius"/>
    </source>
</evidence>
<name>A0A238BKF0_9BILA</name>
<dbReference type="AlphaFoldDB" id="A0A238BKF0"/>
<evidence type="ECO:0000256" key="2">
    <source>
        <dbReference type="ARBA" id="ARBA00022692"/>
    </source>
</evidence>
<feature type="transmembrane region" description="Helical" evidence="5">
    <location>
        <begin position="129"/>
        <end position="149"/>
    </location>
</feature>
<dbReference type="InterPro" id="IPR019408">
    <property type="entry name" value="7TM_GPCR_serpentine_rcpt_Srab"/>
</dbReference>
<sequence length="161" mass="18345">ERAIATYFSSRYEKFGKSVVVILIIAQAAIAVGSCLYIYIDFKLFDSEKMVYCIATSNKDASKVAVMLGFYATTAFISALIFPILLYINKALYFLTIFQFHRSKVHISLSQRYQIMENINSLQTLTPMMAFYSLFLALYLGALFAYFALGSKFSLRNTIYL</sequence>
<keyword evidence="3 5" id="KW-1133">Transmembrane helix</keyword>
<keyword evidence="2 5" id="KW-0812">Transmembrane</keyword>
<dbReference type="GO" id="GO:0016020">
    <property type="term" value="C:membrane"/>
    <property type="evidence" value="ECO:0007669"/>
    <property type="project" value="UniProtKB-SubCell"/>
</dbReference>
<evidence type="ECO:0000313" key="6">
    <source>
        <dbReference type="EMBL" id="OZC05683.1"/>
    </source>
</evidence>
<protein>
    <recommendedName>
        <fullName evidence="8">G_PROTEIN_RECEP_F1_2 domain-containing protein</fullName>
    </recommendedName>
</protein>
<keyword evidence="7" id="KW-1185">Reference proteome</keyword>
<feature type="transmembrane region" description="Helical" evidence="5">
    <location>
        <begin position="64"/>
        <end position="88"/>
    </location>
</feature>
<evidence type="ECO:0000313" key="7">
    <source>
        <dbReference type="Proteomes" id="UP000242913"/>
    </source>
</evidence>
<evidence type="ECO:0000256" key="4">
    <source>
        <dbReference type="ARBA" id="ARBA00023136"/>
    </source>
</evidence>
<evidence type="ECO:0000256" key="1">
    <source>
        <dbReference type="ARBA" id="ARBA00004141"/>
    </source>
</evidence>
<dbReference type="PANTHER" id="PTHR46561:SF11">
    <property type="entry name" value="SERPENTINE RECEPTOR CLASS ALPHA_BETA-14"/>
    <property type="match status" value="1"/>
</dbReference>